<comment type="caution">
    <text evidence="2">The sequence shown here is derived from an EMBL/GenBank/DDBJ whole genome shotgun (WGS) entry which is preliminary data.</text>
</comment>
<dbReference type="InterPro" id="IPR016181">
    <property type="entry name" value="Acyl_CoA_acyltransferase"/>
</dbReference>
<sequence>MTIEILTLTGEAFEAALDDVARLRIEVFRHWPYLYDGDMDYERRYLSRYCGSGGAVLVGAFDGAKLIGASTGAPMEEHSDDFGAPFAARGMDLRDVFYCAESVLLPEYRGRGLGHAFFDAREGQARSLGRRHAAFCSVIRPADHPDRPADYRPLDGFWRKRGYTPQPGMIAQYRWKDRGQAEETTKDLQIWMRDL</sequence>
<gene>
    <name evidence="2" type="ORF">OE647_19465</name>
</gene>
<dbReference type="InterPro" id="IPR000182">
    <property type="entry name" value="GNAT_dom"/>
</dbReference>
<keyword evidence="3" id="KW-1185">Reference proteome</keyword>
<dbReference type="EMBL" id="JAOWLA010000033">
    <property type="protein sequence ID" value="MCV2866888.1"/>
    <property type="molecule type" value="Genomic_DNA"/>
</dbReference>
<evidence type="ECO:0000313" key="2">
    <source>
        <dbReference type="EMBL" id="MCV2866888.1"/>
    </source>
</evidence>
<name>A0ABT2Z6Z2_9RHOB</name>
<proteinExistence type="predicted"/>
<dbReference type="Proteomes" id="UP001652503">
    <property type="component" value="Unassembled WGS sequence"/>
</dbReference>
<dbReference type="Gene3D" id="3.40.630.30">
    <property type="match status" value="1"/>
</dbReference>
<evidence type="ECO:0000313" key="3">
    <source>
        <dbReference type="Proteomes" id="UP001652503"/>
    </source>
</evidence>
<dbReference type="RefSeq" id="WP_263723436.1">
    <property type="nucleotide sequence ID" value="NZ_JAOWLA010000033.1"/>
</dbReference>
<reference evidence="2 3" key="1">
    <citation type="submission" date="2022-10" db="EMBL/GenBank/DDBJ databases">
        <title>Defluviimonas sp. nov., isolated from ocean surface water.</title>
        <authorList>
            <person name="He W."/>
            <person name="Wang L."/>
            <person name="Zhang D.-F."/>
        </authorList>
    </citation>
    <scope>NUCLEOTIDE SEQUENCE [LARGE SCALE GENOMIC DNA]</scope>
    <source>
        <strain evidence="2 3">WL0075</strain>
    </source>
</reference>
<dbReference type="SUPFAM" id="SSF55729">
    <property type="entry name" value="Acyl-CoA N-acyltransferases (Nat)"/>
    <property type="match status" value="1"/>
</dbReference>
<organism evidence="2 3">
    <name type="scientific">Albidovulum sediminicola</name>
    <dbReference type="NCBI Taxonomy" id="2984331"/>
    <lineage>
        <taxon>Bacteria</taxon>
        <taxon>Pseudomonadati</taxon>
        <taxon>Pseudomonadota</taxon>
        <taxon>Alphaproteobacteria</taxon>
        <taxon>Rhodobacterales</taxon>
        <taxon>Paracoccaceae</taxon>
        <taxon>Albidovulum</taxon>
    </lineage>
</organism>
<accession>A0ABT2Z6Z2</accession>
<evidence type="ECO:0000259" key="1">
    <source>
        <dbReference type="PROSITE" id="PS51186"/>
    </source>
</evidence>
<protein>
    <submittedName>
        <fullName evidence="2">GNAT family N-acetyltransferase</fullName>
    </submittedName>
</protein>
<feature type="domain" description="N-acetyltransferase" evidence="1">
    <location>
        <begin position="3"/>
        <end position="195"/>
    </location>
</feature>
<dbReference type="PROSITE" id="PS51186">
    <property type="entry name" value="GNAT"/>
    <property type="match status" value="1"/>
</dbReference>
<dbReference type="CDD" id="cd04301">
    <property type="entry name" value="NAT_SF"/>
    <property type="match status" value="1"/>
</dbReference>